<evidence type="ECO:0000256" key="2">
    <source>
        <dbReference type="SAM" id="SignalP"/>
    </source>
</evidence>
<dbReference type="Pfam" id="PF13731">
    <property type="entry name" value="WxL"/>
    <property type="match status" value="1"/>
</dbReference>
<evidence type="ECO:0000256" key="1">
    <source>
        <dbReference type="SAM" id="MobiDB-lite"/>
    </source>
</evidence>
<dbReference type="RefSeq" id="WP_130851401.1">
    <property type="nucleotide sequence ID" value="NZ_UYIG01000013.1"/>
</dbReference>
<proteinExistence type="predicted"/>
<protein>
    <submittedName>
        <fullName evidence="4">Extracellular protein [Lactobacillus plantarum JDM1]</fullName>
    </submittedName>
</protein>
<dbReference type="OrthoDB" id="2320516at2"/>
<feature type="region of interest" description="Disordered" evidence="1">
    <location>
        <begin position="45"/>
        <end position="69"/>
    </location>
</feature>
<dbReference type="InterPro" id="IPR027994">
    <property type="entry name" value="WxL_dom"/>
</dbReference>
<keyword evidence="5" id="KW-1185">Reference proteome</keyword>
<evidence type="ECO:0000313" key="5">
    <source>
        <dbReference type="Proteomes" id="UP000289996"/>
    </source>
</evidence>
<reference evidence="4 5" key="1">
    <citation type="submission" date="2018-11" db="EMBL/GenBank/DDBJ databases">
        <authorList>
            <person name="Wuyts S."/>
        </authorList>
    </citation>
    <scope>NUCLEOTIDE SEQUENCE [LARGE SCALE GENOMIC DNA]</scope>
    <source>
        <strain evidence="4">Lactobacillus mudanjiangensis AMBF249</strain>
    </source>
</reference>
<accession>A0A660DWH8</accession>
<feature type="chain" id="PRO_5024959086" evidence="2">
    <location>
        <begin position="27"/>
        <end position="242"/>
    </location>
</feature>
<name>A0A660DWH8_9LACO</name>
<gene>
    <name evidence="4" type="ORF">MUDAN_MDHGFNIF_02315</name>
</gene>
<keyword evidence="2" id="KW-0732">Signal</keyword>
<evidence type="ECO:0000259" key="3">
    <source>
        <dbReference type="Pfam" id="PF13731"/>
    </source>
</evidence>
<evidence type="ECO:0000313" key="4">
    <source>
        <dbReference type="EMBL" id="VDG27436.1"/>
    </source>
</evidence>
<feature type="domain" description="WxL" evidence="3">
    <location>
        <begin position="31"/>
        <end position="240"/>
    </location>
</feature>
<feature type="signal peptide" evidence="2">
    <location>
        <begin position="1"/>
        <end position="26"/>
    </location>
</feature>
<dbReference type="AlphaFoldDB" id="A0A660DWH8"/>
<dbReference type="Proteomes" id="UP000289996">
    <property type="component" value="Unassembled WGS sequence"/>
</dbReference>
<dbReference type="EMBL" id="UYIG01000013">
    <property type="protein sequence ID" value="VDG27436.1"/>
    <property type="molecule type" value="Genomic_DNA"/>
</dbReference>
<sequence length="242" mass="23773">MNKLISGLLLSGALLIGAVVPTVANADTTANTGGQTTVSAGFIKNTTSVTPVDPSNPDTPSGGGDDNNGAAAGGDLSLIYVTNKLDFGTHQIDVLSDKTYTASQAADTNSDGDVAANTDALWNGKAVVEVSDVRGTNAGWTLGVTGSQLTNGSDILTGATLALPDGSVTNSGDTTNGATAASTTNVIGATATVLSAKDGNGAGVTVDQLDPSGITLTVPANVAKAKAYTGTLTWSLSDTPAS</sequence>
<organism evidence="4 5">
    <name type="scientific">Lactiplantibacillus mudanjiangensis</name>
    <dbReference type="NCBI Taxonomy" id="1296538"/>
    <lineage>
        <taxon>Bacteria</taxon>
        <taxon>Bacillati</taxon>
        <taxon>Bacillota</taxon>
        <taxon>Bacilli</taxon>
        <taxon>Lactobacillales</taxon>
        <taxon>Lactobacillaceae</taxon>
        <taxon>Lactiplantibacillus</taxon>
    </lineage>
</organism>